<keyword evidence="1 2" id="KW-0807">Transducer</keyword>
<reference evidence="4 5" key="2">
    <citation type="journal article" date="2002" name="Nucleic Acids Res.">
        <title>Genome sequence of Oceanobacillus iheyensis isolated from the Iheya Ridge and its unexpected adaptive capabilities to extreme environments.</title>
        <authorList>
            <person name="Takami H."/>
            <person name="Takaki Y."/>
            <person name="Uchiyama I."/>
        </authorList>
    </citation>
    <scope>NUCLEOTIDE SEQUENCE [LARGE SCALE GENOMIC DNA]</scope>
    <source>
        <strain evidence="5">DSM 14371 / CIP 107618 / JCM 11309 / KCTC 3954 / HTE831</strain>
    </source>
</reference>
<dbReference type="Pfam" id="PF00015">
    <property type="entry name" value="MCPsignal"/>
    <property type="match status" value="1"/>
</dbReference>
<dbReference type="Proteomes" id="UP000000822">
    <property type="component" value="Chromosome"/>
</dbReference>
<dbReference type="RefSeq" id="WP_011067102.1">
    <property type="nucleotide sequence ID" value="NC_004193.1"/>
</dbReference>
<proteinExistence type="predicted"/>
<dbReference type="EMBL" id="BA000028">
    <property type="protein sequence ID" value="BAC14664.1"/>
    <property type="molecule type" value="Genomic_DNA"/>
</dbReference>
<reference evidence="4 5" key="1">
    <citation type="journal article" date="2001" name="FEMS Microbiol. Lett.">
        <title>Oceanobacillus iheyensis gen. nov., sp. nov., a deep-sea extremely halotolerant and alkaliphilic species isolated from a depth of 1050 m on the Iheya Ridge.</title>
        <authorList>
            <person name="Lu J."/>
            <person name="Nogi Y."/>
            <person name="Takami H."/>
        </authorList>
    </citation>
    <scope>NUCLEOTIDE SEQUENCE [LARGE SCALE GENOMIC DNA]</scope>
    <source>
        <strain evidence="5">DSM 14371 / CIP 107618 / JCM 11309 / KCTC 3954 / HTE831</strain>
    </source>
</reference>
<protein>
    <submittedName>
        <fullName evidence="4">Methyl-accepting chemotaxis protein</fullName>
    </submittedName>
</protein>
<feature type="domain" description="Methyl-accepting transducer" evidence="3">
    <location>
        <begin position="112"/>
        <end position="284"/>
    </location>
</feature>
<evidence type="ECO:0000313" key="5">
    <source>
        <dbReference type="Proteomes" id="UP000000822"/>
    </source>
</evidence>
<dbReference type="PhylomeDB" id="Q8EMY2"/>
<dbReference type="PANTHER" id="PTHR32089:SF112">
    <property type="entry name" value="LYSOZYME-LIKE PROTEIN-RELATED"/>
    <property type="match status" value="1"/>
</dbReference>
<dbReference type="SMART" id="SM00283">
    <property type="entry name" value="MA"/>
    <property type="match status" value="1"/>
</dbReference>
<dbReference type="GO" id="GO:0016020">
    <property type="term" value="C:membrane"/>
    <property type="evidence" value="ECO:0007669"/>
    <property type="project" value="InterPro"/>
</dbReference>
<dbReference type="AlphaFoldDB" id="Q8EMY2"/>
<dbReference type="HOGENOM" id="CLU_043276_0_0_9"/>
<dbReference type="OrthoDB" id="9807021at2"/>
<dbReference type="KEGG" id="oih:OB2708"/>
<name>Q8EMY2_OCEIH</name>
<keyword evidence="5" id="KW-1185">Reference proteome</keyword>
<dbReference type="SUPFAM" id="SSF103190">
    <property type="entry name" value="Sensory domain-like"/>
    <property type="match status" value="1"/>
</dbReference>
<evidence type="ECO:0000256" key="2">
    <source>
        <dbReference type="PROSITE-ProRule" id="PRU00284"/>
    </source>
</evidence>
<organism evidence="4 5">
    <name type="scientific">Oceanobacillus iheyensis (strain DSM 14371 / CIP 107618 / JCM 11309 / KCTC 3954 / HTE831)</name>
    <dbReference type="NCBI Taxonomy" id="221109"/>
    <lineage>
        <taxon>Bacteria</taxon>
        <taxon>Bacillati</taxon>
        <taxon>Bacillota</taxon>
        <taxon>Bacilli</taxon>
        <taxon>Bacillales</taxon>
        <taxon>Bacillaceae</taxon>
        <taxon>Oceanobacillus</taxon>
    </lineage>
</organism>
<dbReference type="GO" id="GO:0007165">
    <property type="term" value="P:signal transduction"/>
    <property type="evidence" value="ECO:0007669"/>
    <property type="project" value="UniProtKB-KW"/>
</dbReference>
<dbReference type="InterPro" id="IPR029151">
    <property type="entry name" value="Sensor-like_sf"/>
</dbReference>
<dbReference type="PANTHER" id="PTHR32089">
    <property type="entry name" value="METHYL-ACCEPTING CHEMOTAXIS PROTEIN MCPB"/>
    <property type="match status" value="1"/>
</dbReference>
<evidence type="ECO:0000259" key="3">
    <source>
        <dbReference type="PROSITE" id="PS50111"/>
    </source>
</evidence>
<dbReference type="STRING" id="221109.gene:10734960"/>
<dbReference type="eggNOG" id="COG0840">
    <property type="taxonomic scope" value="Bacteria"/>
</dbReference>
<evidence type="ECO:0000256" key="1">
    <source>
        <dbReference type="ARBA" id="ARBA00023224"/>
    </source>
</evidence>
<dbReference type="PROSITE" id="PS50111">
    <property type="entry name" value="CHEMOTAXIS_TRANSDUC_2"/>
    <property type="match status" value="1"/>
</dbReference>
<sequence length="284" mass="30580">MDVVNVKTHPLLEAFIQVGPFIQQLVNDDITIGIYDTEKLLKNFPGQTFSLDVSAGDPLLEGDIVTRAIQEGENQSMVVPAHVLGVKLISKAVPIRDEFGNIVGGVGLGMNVDKAQQLSDVSGNLSDVFEDITKTITDMAESISQLSENMNFVSQKSVEVGESVQLIEEFSQTVKGIADQSNLLGLNAAIEAARAGEHGRGFSVVASEVRKMAANSKTQVDEIYTITNKIKSVIDGLDKDIQKANLESDSQSAAIEELTATMQEVNSNIQSLAAMAKENTEIRN</sequence>
<gene>
    <name evidence="4" type="ordered locus">OB2708</name>
</gene>
<evidence type="ECO:0000313" key="4">
    <source>
        <dbReference type="EMBL" id="BAC14664.1"/>
    </source>
</evidence>
<dbReference type="InterPro" id="IPR004089">
    <property type="entry name" value="MCPsignal_dom"/>
</dbReference>
<accession>Q8EMY2</accession>
<dbReference type="Gene3D" id="1.10.287.950">
    <property type="entry name" value="Methyl-accepting chemotaxis protein"/>
    <property type="match status" value="1"/>
</dbReference>
<dbReference type="SUPFAM" id="SSF58104">
    <property type="entry name" value="Methyl-accepting chemotaxis protein (MCP) signaling domain"/>
    <property type="match status" value="1"/>
</dbReference>